<evidence type="ECO:0000313" key="16">
    <source>
        <dbReference type="EMBL" id="UQN14890.1"/>
    </source>
</evidence>
<accession>A0ABY4MYY8</accession>
<evidence type="ECO:0000256" key="14">
    <source>
        <dbReference type="ARBA" id="ARBA00049067"/>
    </source>
</evidence>
<comment type="catalytic activity">
    <reaction evidence="14">
        <text>D-maltose + ATP = alpha-maltose 1-phosphate + ADP + H(+)</text>
        <dbReference type="Rhea" id="RHEA:31915"/>
        <dbReference type="ChEBI" id="CHEBI:15378"/>
        <dbReference type="ChEBI" id="CHEBI:17306"/>
        <dbReference type="ChEBI" id="CHEBI:30616"/>
        <dbReference type="ChEBI" id="CHEBI:63576"/>
        <dbReference type="ChEBI" id="CHEBI:456216"/>
        <dbReference type="EC" id="2.7.1.175"/>
    </reaction>
</comment>
<dbReference type="EMBL" id="CP097160">
    <property type="protein sequence ID" value="UQN14890.1"/>
    <property type="molecule type" value="Genomic_DNA"/>
</dbReference>
<evidence type="ECO:0000256" key="1">
    <source>
        <dbReference type="ARBA" id="ARBA00004964"/>
    </source>
</evidence>
<dbReference type="Gene3D" id="3.90.1200.10">
    <property type="match status" value="1"/>
</dbReference>
<dbReference type="EC" id="2.7.1.175" evidence="4"/>
<sequence length="475" mass="51479">MSEVLDLLSDWLPNQRWFAGDTRPEQLELLGSYQLSASEHDSGVRLITVALVRDAALEHAQTYQVPLVVRDIDAAVEPLGYIGAATEHGDRAALVDGPHDPAFTRALMSLVADEGSSIGAGDSAVEAYGQPMPGARAHRFASSRVLSGEQSNTSIICELRDDDGEPAVPLIFKVFRTLHGGDNPDVTLQTALAAAGSLRVPPTFGQVSGSWSDPELGRLSGHFAFAQEFFAGVEDAWRVALRAAEAGEDFSQLAHSLGEATAEVHTTLGRVMPVVEPTQDDIDAAVEQMRARFGLAVEALPELEPLVQSVDDVYERARRATWPLLQRIHGDFHLGQVLAVPDRGWVLLDFEGEPLRPLAERNSPDVPQRDLAGMLRSFDYVSGALSVRAGREVARAWADSARASFLQGYTDGLVTLEAAVSGADAPGEADLEAVLIAYELDKAVYEVVYEARHRPDWLTIPALAVRRLTERSARH</sequence>
<keyword evidence="8" id="KW-0547">Nucleotide-binding</keyword>
<protein>
    <recommendedName>
        <fullName evidence="5">Maltokinase</fullName>
        <ecNumber evidence="4">2.7.1.175</ecNumber>
    </recommendedName>
    <alternativeName>
        <fullName evidence="13">Maltose-1-phosphate synthase</fullName>
    </alternativeName>
</protein>
<organism evidence="16">
    <name type="scientific">Gulosibacter sediminis</name>
    <dbReference type="NCBI Taxonomy" id="1729695"/>
    <lineage>
        <taxon>Bacteria</taxon>
        <taxon>Bacillati</taxon>
        <taxon>Actinomycetota</taxon>
        <taxon>Actinomycetes</taxon>
        <taxon>Micrococcales</taxon>
        <taxon>Microbacteriaceae</taxon>
        <taxon>Gulosibacter</taxon>
    </lineage>
</organism>
<evidence type="ECO:0000256" key="6">
    <source>
        <dbReference type="ARBA" id="ARBA00022600"/>
    </source>
</evidence>
<gene>
    <name evidence="16" type="ORF">M3M28_00025</name>
</gene>
<dbReference type="Pfam" id="PF18085">
    <property type="entry name" value="Mak_N_cap"/>
    <property type="match status" value="1"/>
</dbReference>
<evidence type="ECO:0000256" key="13">
    <source>
        <dbReference type="ARBA" id="ARBA00031251"/>
    </source>
</evidence>
<evidence type="ECO:0000259" key="15">
    <source>
        <dbReference type="Pfam" id="PF18085"/>
    </source>
</evidence>
<name>A0ABY4MYY8_9MICO</name>
<evidence type="ECO:0000256" key="8">
    <source>
        <dbReference type="ARBA" id="ARBA00022741"/>
    </source>
</evidence>
<keyword evidence="12" id="KW-0119">Carbohydrate metabolism</keyword>
<evidence type="ECO:0000256" key="11">
    <source>
        <dbReference type="ARBA" id="ARBA00023056"/>
    </source>
</evidence>
<keyword evidence="11" id="KW-0320">Glycogen biosynthesis</keyword>
<evidence type="ECO:0000256" key="7">
    <source>
        <dbReference type="ARBA" id="ARBA00022679"/>
    </source>
</evidence>
<reference evidence="16" key="1">
    <citation type="submission" date="2022-05" db="EMBL/GenBank/DDBJ databases">
        <title>Complete genome sequence of toluene-degrading Gulosibacter sediminis strain ACHW.36C.</title>
        <authorList>
            <person name="Wai A.C."/>
            <person name="Lai G.K."/>
            <person name="Griffin S.D."/>
            <person name="Leung F.C."/>
        </authorList>
    </citation>
    <scope>NUCLEOTIDE SEQUENCE [LARGE SCALE GENOMIC DNA]</scope>
    <source>
        <strain evidence="16">ACHW.36C</strain>
    </source>
</reference>
<keyword evidence="9" id="KW-0418">Kinase</keyword>
<evidence type="ECO:0000256" key="10">
    <source>
        <dbReference type="ARBA" id="ARBA00022840"/>
    </source>
</evidence>
<keyword evidence="7" id="KW-0808">Transferase</keyword>
<proteinExistence type="inferred from homology"/>
<evidence type="ECO:0000256" key="2">
    <source>
        <dbReference type="ARBA" id="ARBA00006219"/>
    </source>
</evidence>
<evidence type="ECO:0000256" key="4">
    <source>
        <dbReference type="ARBA" id="ARBA00011962"/>
    </source>
</evidence>
<evidence type="ECO:0000256" key="9">
    <source>
        <dbReference type="ARBA" id="ARBA00022777"/>
    </source>
</evidence>
<keyword evidence="10" id="KW-0067">ATP-binding</keyword>
<evidence type="ECO:0000256" key="12">
    <source>
        <dbReference type="ARBA" id="ARBA00023277"/>
    </source>
</evidence>
<feature type="domain" description="Maltokinase N-terminal cap" evidence="15">
    <location>
        <begin position="11"/>
        <end position="100"/>
    </location>
</feature>
<evidence type="ECO:0000256" key="3">
    <source>
        <dbReference type="ARBA" id="ARBA00011245"/>
    </source>
</evidence>
<dbReference type="SUPFAM" id="SSF56112">
    <property type="entry name" value="Protein kinase-like (PK-like)"/>
    <property type="match status" value="1"/>
</dbReference>
<comment type="subunit">
    <text evidence="3">Monomer.</text>
</comment>
<dbReference type="InterPro" id="IPR011009">
    <property type="entry name" value="Kinase-like_dom_sf"/>
</dbReference>
<evidence type="ECO:0000256" key="5">
    <source>
        <dbReference type="ARBA" id="ARBA00013882"/>
    </source>
</evidence>
<comment type="pathway">
    <text evidence="1">Glycan biosynthesis; glycogen biosynthesis.</text>
</comment>
<keyword evidence="6" id="KW-0321">Glycogen metabolism</keyword>
<dbReference type="InterPro" id="IPR040999">
    <property type="entry name" value="Mak_N_cap"/>
</dbReference>
<comment type="similarity">
    <text evidence="2">Belongs to the aminoglycoside phosphotransferase family.</text>
</comment>